<dbReference type="Pfam" id="PF07729">
    <property type="entry name" value="FCD"/>
    <property type="match status" value="1"/>
</dbReference>
<dbReference type="InterPro" id="IPR011711">
    <property type="entry name" value="GntR_C"/>
</dbReference>
<dbReference type="EMBL" id="VSSQ01003037">
    <property type="protein sequence ID" value="MPM18727.1"/>
    <property type="molecule type" value="Genomic_DNA"/>
</dbReference>
<sequence length="228" mass="25799">MTTNKKLFETTAEQIVELIRNENLERGARLPVEQELADRFHVSRATIRESMKYLSAEGIVLIQQGRGTFVNSMAGFRDDPLGIENIEKRMRLDQLLEARLLLEPQIAMSAAQRATAKDIQKLRALVEKLDTVDINDAEATALDISFHESVALCTHNVILSRIVPSICESVKRTQQLLTDKAVGLKKAKAAHRQIFRAIEEHDAIAARFNMEKHIQETIQFVRIDLDGE</sequence>
<dbReference type="CDD" id="cd07377">
    <property type="entry name" value="WHTH_GntR"/>
    <property type="match status" value="1"/>
</dbReference>
<dbReference type="SUPFAM" id="SSF46785">
    <property type="entry name" value="Winged helix' DNA-binding domain"/>
    <property type="match status" value="1"/>
</dbReference>
<dbReference type="Gene3D" id="1.10.10.10">
    <property type="entry name" value="Winged helix-like DNA-binding domain superfamily/Winged helix DNA-binding domain"/>
    <property type="match status" value="1"/>
</dbReference>
<feature type="domain" description="HTH gntR-type" evidence="4">
    <location>
        <begin position="5"/>
        <end position="73"/>
    </location>
</feature>
<dbReference type="Gene3D" id="1.20.120.530">
    <property type="entry name" value="GntR ligand-binding domain-like"/>
    <property type="match status" value="1"/>
</dbReference>
<dbReference type="SMART" id="SM00345">
    <property type="entry name" value="HTH_GNTR"/>
    <property type="match status" value="1"/>
</dbReference>
<protein>
    <submittedName>
        <fullName evidence="5">Putative L-lactate dehydrogenase operon regulatory protein</fullName>
    </submittedName>
</protein>
<dbReference type="InterPro" id="IPR008920">
    <property type="entry name" value="TF_FadR/GntR_C"/>
</dbReference>
<organism evidence="5">
    <name type="scientific">bioreactor metagenome</name>
    <dbReference type="NCBI Taxonomy" id="1076179"/>
    <lineage>
        <taxon>unclassified sequences</taxon>
        <taxon>metagenomes</taxon>
        <taxon>ecological metagenomes</taxon>
    </lineage>
</organism>
<name>A0A644XS50_9ZZZZ</name>
<dbReference type="Pfam" id="PF00392">
    <property type="entry name" value="GntR"/>
    <property type="match status" value="1"/>
</dbReference>
<dbReference type="PANTHER" id="PTHR43537:SF5">
    <property type="entry name" value="UXU OPERON TRANSCRIPTIONAL REGULATOR"/>
    <property type="match status" value="1"/>
</dbReference>
<evidence type="ECO:0000256" key="3">
    <source>
        <dbReference type="ARBA" id="ARBA00023163"/>
    </source>
</evidence>
<evidence type="ECO:0000259" key="4">
    <source>
        <dbReference type="PROSITE" id="PS50949"/>
    </source>
</evidence>
<dbReference type="InterPro" id="IPR000524">
    <property type="entry name" value="Tscrpt_reg_HTH_GntR"/>
</dbReference>
<dbReference type="InterPro" id="IPR036390">
    <property type="entry name" value="WH_DNA-bd_sf"/>
</dbReference>
<comment type="caution">
    <text evidence="5">The sequence shown here is derived from an EMBL/GenBank/DDBJ whole genome shotgun (WGS) entry which is preliminary data.</text>
</comment>
<dbReference type="SMART" id="SM00895">
    <property type="entry name" value="FCD"/>
    <property type="match status" value="1"/>
</dbReference>
<keyword evidence="2" id="KW-0238">DNA-binding</keyword>
<dbReference type="PANTHER" id="PTHR43537">
    <property type="entry name" value="TRANSCRIPTIONAL REGULATOR, GNTR FAMILY"/>
    <property type="match status" value="1"/>
</dbReference>
<dbReference type="SUPFAM" id="SSF48008">
    <property type="entry name" value="GntR ligand-binding domain-like"/>
    <property type="match status" value="1"/>
</dbReference>
<dbReference type="PROSITE" id="PS50949">
    <property type="entry name" value="HTH_GNTR"/>
    <property type="match status" value="1"/>
</dbReference>
<dbReference type="AlphaFoldDB" id="A0A644XS50"/>
<keyword evidence="1" id="KW-0805">Transcription regulation</keyword>
<reference evidence="5" key="1">
    <citation type="submission" date="2019-08" db="EMBL/GenBank/DDBJ databases">
        <authorList>
            <person name="Kucharzyk K."/>
            <person name="Murdoch R.W."/>
            <person name="Higgins S."/>
            <person name="Loffler F."/>
        </authorList>
    </citation>
    <scope>NUCLEOTIDE SEQUENCE</scope>
</reference>
<gene>
    <name evidence="5" type="primary">lldR_7</name>
    <name evidence="5" type="ORF">SDC9_65140</name>
</gene>
<dbReference type="GO" id="GO:0003700">
    <property type="term" value="F:DNA-binding transcription factor activity"/>
    <property type="evidence" value="ECO:0007669"/>
    <property type="project" value="InterPro"/>
</dbReference>
<dbReference type="InterPro" id="IPR036388">
    <property type="entry name" value="WH-like_DNA-bd_sf"/>
</dbReference>
<evidence type="ECO:0000256" key="1">
    <source>
        <dbReference type="ARBA" id="ARBA00023015"/>
    </source>
</evidence>
<proteinExistence type="predicted"/>
<evidence type="ECO:0000256" key="2">
    <source>
        <dbReference type="ARBA" id="ARBA00023125"/>
    </source>
</evidence>
<keyword evidence="3" id="KW-0804">Transcription</keyword>
<dbReference type="GO" id="GO:0003677">
    <property type="term" value="F:DNA binding"/>
    <property type="evidence" value="ECO:0007669"/>
    <property type="project" value="UniProtKB-KW"/>
</dbReference>
<accession>A0A644XS50</accession>
<dbReference type="PRINTS" id="PR00035">
    <property type="entry name" value="HTHGNTR"/>
</dbReference>
<evidence type="ECO:0000313" key="5">
    <source>
        <dbReference type="EMBL" id="MPM18727.1"/>
    </source>
</evidence>